<evidence type="ECO:0000259" key="4">
    <source>
        <dbReference type="PROSITE" id="PS01124"/>
    </source>
</evidence>
<feature type="domain" description="HTH araC/xylS-type" evidence="4">
    <location>
        <begin position="218"/>
        <end position="319"/>
    </location>
</feature>
<dbReference type="InterPro" id="IPR035418">
    <property type="entry name" value="AraC-bd_2"/>
</dbReference>
<keyword evidence="2" id="KW-0238">DNA-binding</keyword>
<dbReference type="PANTHER" id="PTHR46796">
    <property type="entry name" value="HTH-TYPE TRANSCRIPTIONAL ACTIVATOR RHAS-RELATED"/>
    <property type="match status" value="1"/>
</dbReference>
<dbReference type="EMBL" id="LLZU01000039">
    <property type="protein sequence ID" value="KRV46664.1"/>
    <property type="molecule type" value="Genomic_DNA"/>
</dbReference>
<protein>
    <submittedName>
        <fullName evidence="5">AraC family transcriptional regulator</fullName>
    </submittedName>
</protein>
<organism evidence="5 6">
    <name type="scientific">Wenjunlia vitaminophila</name>
    <name type="common">Streptomyces vitaminophilus</name>
    <dbReference type="NCBI Taxonomy" id="76728"/>
    <lineage>
        <taxon>Bacteria</taxon>
        <taxon>Bacillati</taxon>
        <taxon>Actinomycetota</taxon>
        <taxon>Actinomycetes</taxon>
        <taxon>Kitasatosporales</taxon>
        <taxon>Streptomycetaceae</taxon>
        <taxon>Wenjunlia</taxon>
    </lineage>
</organism>
<dbReference type="PROSITE" id="PS01124">
    <property type="entry name" value="HTH_ARAC_FAMILY_2"/>
    <property type="match status" value="1"/>
</dbReference>
<dbReference type="InterPro" id="IPR020449">
    <property type="entry name" value="Tscrpt_reg_AraC-type_HTH"/>
</dbReference>
<dbReference type="SUPFAM" id="SSF46689">
    <property type="entry name" value="Homeodomain-like"/>
    <property type="match status" value="1"/>
</dbReference>
<dbReference type="STRING" id="76728.AQ490_12405"/>
<reference evidence="5 6" key="1">
    <citation type="submission" date="2015-10" db="EMBL/GenBank/DDBJ databases">
        <title>Draft genome sequence of pyrrolomycin-producing Streptomyces vitaminophilus.</title>
        <authorList>
            <person name="Graham D.E."/>
            <person name="Mahan K.M."/>
            <person name="Klingeman D.M."/>
            <person name="Hettich R.L."/>
            <person name="Parry R.J."/>
        </authorList>
    </citation>
    <scope>NUCLEOTIDE SEQUENCE [LARGE SCALE GENOMIC DNA]</scope>
    <source>
        <strain evidence="5 6">ATCC 31673</strain>
    </source>
</reference>
<dbReference type="PANTHER" id="PTHR46796:SF6">
    <property type="entry name" value="ARAC SUBFAMILY"/>
    <property type="match status" value="1"/>
</dbReference>
<dbReference type="Gene3D" id="1.10.10.60">
    <property type="entry name" value="Homeodomain-like"/>
    <property type="match status" value="1"/>
</dbReference>
<name>A0A0T6LKW3_WENVI</name>
<dbReference type="eggNOG" id="COG2207">
    <property type="taxonomic scope" value="Bacteria"/>
</dbReference>
<dbReference type="InterPro" id="IPR009057">
    <property type="entry name" value="Homeodomain-like_sf"/>
</dbReference>
<proteinExistence type="predicted"/>
<evidence type="ECO:0000256" key="2">
    <source>
        <dbReference type="ARBA" id="ARBA00023125"/>
    </source>
</evidence>
<keyword evidence="6" id="KW-1185">Reference proteome</keyword>
<dbReference type="OrthoDB" id="9799345at2"/>
<gene>
    <name evidence="5" type="ORF">AQ490_12405</name>
</gene>
<dbReference type="GO" id="GO:0043565">
    <property type="term" value="F:sequence-specific DNA binding"/>
    <property type="evidence" value="ECO:0007669"/>
    <property type="project" value="InterPro"/>
</dbReference>
<dbReference type="InterPro" id="IPR018060">
    <property type="entry name" value="HTH_AraC"/>
</dbReference>
<dbReference type="InterPro" id="IPR050204">
    <property type="entry name" value="AraC_XylS_family_regulators"/>
</dbReference>
<keyword evidence="3" id="KW-0804">Transcription</keyword>
<dbReference type="RefSeq" id="WP_018382384.1">
    <property type="nucleotide sequence ID" value="NZ_LLZU01000039.1"/>
</dbReference>
<evidence type="ECO:0000313" key="5">
    <source>
        <dbReference type="EMBL" id="KRV46664.1"/>
    </source>
</evidence>
<dbReference type="Pfam" id="PF14525">
    <property type="entry name" value="AraC_binding_2"/>
    <property type="match status" value="1"/>
</dbReference>
<dbReference type="Pfam" id="PF12833">
    <property type="entry name" value="HTH_18"/>
    <property type="match status" value="1"/>
</dbReference>
<keyword evidence="1" id="KW-0805">Transcription regulation</keyword>
<accession>A0A0T6LKW3</accession>
<comment type="caution">
    <text evidence="5">The sequence shown here is derived from an EMBL/GenBank/DDBJ whole genome shotgun (WGS) entry which is preliminary data.</text>
</comment>
<dbReference type="AlphaFoldDB" id="A0A0T6LKW3"/>
<evidence type="ECO:0000256" key="3">
    <source>
        <dbReference type="ARBA" id="ARBA00023163"/>
    </source>
</evidence>
<sequence>MLVTEFSTGDVAPRDRFASFEAFATQSHIRTVLRSNQQDDFRARMRVLELGELQVSALTYPHLEVVRTPKLIRQGDPEVYEINSVLAVSGRMSQDGHEATFRSGDLVLLDSSRPFRVWLDAAPDRVATVVARIPRALLPLPWTAVRRLVATPIPATHGMSGVFHRWLADLAANAGGFTPANVPTLASITTDLLTSLLGRHLDTGETMTPQSRRRTLRVQVHDFVRQHLGDPSLSPVTLAEAHRVSVRSLQQLFADEGTTPAAWIRHLRLERCRHDLADPRLSLRPVHAVAARWGFTDAGHFSRAFRAAYGVPPRDYRHQALRDAEQETAGTWWP</sequence>
<dbReference type="Proteomes" id="UP000050867">
    <property type="component" value="Unassembled WGS sequence"/>
</dbReference>
<dbReference type="SMART" id="SM00342">
    <property type="entry name" value="HTH_ARAC"/>
    <property type="match status" value="1"/>
</dbReference>
<evidence type="ECO:0000256" key="1">
    <source>
        <dbReference type="ARBA" id="ARBA00023015"/>
    </source>
</evidence>
<dbReference type="GO" id="GO:0003700">
    <property type="term" value="F:DNA-binding transcription factor activity"/>
    <property type="evidence" value="ECO:0007669"/>
    <property type="project" value="InterPro"/>
</dbReference>
<dbReference type="PRINTS" id="PR00032">
    <property type="entry name" value="HTHARAC"/>
</dbReference>
<evidence type="ECO:0000313" key="6">
    <source>
        <dbReference type="Proteomes" id="UP000050867"/>
    </source>
</evidence>